<evidence type="ECO:0000313" key="5">
    <source>
        <dbReference type="EMBL" id="SHG08343.1"/>
    </source>
</evidence>
<dbReference type="InterPro" id="IPR050498">
    <property type="entry name" value="Ycf3"/>
</dbReference>
<reference evidence="5 6" key="1">
    <citation type="submission" date="2016-11" db="EMBL/GenBank/DDBJ databases">
        <authorList>
            <person name="Jaros S."/>
            <person name="Januszkiewicz K."/>
            <person name="Wedrychowicz H."/>
        </authorList>
    </citation>
    <scope>NUCLEOTIDE SEQUENCE [LARGE SCALE GENOMIC DNA]</scope>
    <source>
        <strain evidence="5 6">DSM 21986</strain>
    </source>
</reference>
<dbReference type="InterPro" id="IPR019734">
    <property type="entry name" value="TPR_rpt"/>
</dbReference>
<evidence type="ECO:0000256" key="2">
    <source>
        <dbReference type="ARBA" id="ARBA00022803"/>
    </source>
</evidence>
<keyword evidence="2 3" id="KW-0802">TPR repeat</keyword>
<dbReference type="EMBL" id="FQUS01000018">
    <property type="protein sequence ID" value="SHG08343.1"/>
    <property type="molecule type" value="Genomic_DNA"/>
</dbReference>
<evidence type="ECO:0000256" key="3">
    <source>
        <dbReference type="PROSITE-ProRule" id="PRU00339"/>
    </source>
</evidence>
<dbReference type="SUPFAM" id="SSF48452">
    <property type="entry name" value="TPR-like"/>
    <property type="match status" value="1"/>
</dbReference>
<sequence>MKLFKNSLATLLLALFIVGVTNVNAQDKREAVQTYNKALELVESEDYEQAVSMFNQAIAQGEELGEEGQDIVQRAEKQLPTTYYQMALREYRTFQNDKSLSSLEATISAFREAGEISEEYGNEQIAEKVPGVITQLMYNRALLQYQQEDFEAALATLDEVIERNANYAKAYYQKGIVTKNMEGSSLDEALGYFDKAIEVGEQNNDNQIVSRAQEAAASELIYRGSQANENDDYETAISLLNSALEYDSSSEEAYYRLSEAYNGRQQWAEAAEAAQQAIELGNGGRTDQAKNYFSLGTAYQGLGQRADACDAFDNAAYGSFKSSAEHKMEFELKCENI</sequence>
<feature type="signal peptide" evidence="4">
    <location>
        <begin position="1"/>
        <end position="25"/>
    </location>
</feature>
<dbReference type="InterPro" id="IPR011990">
    <property type="entry name" value="TPR-like_helical_dom_sf"/>
</dbReference>
<evidence type="ECO:0000256" key="1">
    <source>
        <dbReference type="ARBA" id="ARBA00022737"/>
    </source>
</evidence>
<keyword evidence="6" id="KW-1185">Reference proteome</keyword>
<evidence type="ECO:0000313" key="6">
    <source>
        <dbReference type="Proteomes" id="UP000184041"/>
    </source>
</evidence>
<proteinExistence type="predicted"/>
<dbReference type="Proteomes" id="UP000184041">
    <property type="component" value="Unassembled WGS sequence"/>
</dbReference>
<dbReference type="OrthoDB" id="1523318at2"/>
<dbReference type="AlphaFoldDB" id="A0A1M5GXA4"/>
<protein>
    <submittedName>
        <fullName evidence="5">Tetratricopeptide repeat-containing protein</fullName>
    </submittedName>
</protein>
<evidence type="ECO:0000256" key="4">
    <source>
        <dbReference type="SAM" id="SignalP"/>
    </source>
</evidence>
<dbReference type="Pfam" id="PF13432">
    <property type="entry name" value="TPR_16"/>
    <property type="match status" value="1"/>
</dbReference>
<dbReference type="Pfam" id="PF14559">
    <property type="entry name" value="TPR_19"/>
    <property type="match status" value="1"/>
</dbReference>
<dbReference type="RefSeq" id="WP_073066532.1">
    <property type="nucleotide sequence ID" value="NZ_FQUS01000018.1"/>
</dbReference>
<feature type="chain" id="PRO_5012815940" evidence="4">
    <location>
        <begin position="26"/>
        <end position="337"/>
    </location>
</feature>
<dbReference type="PROSITE" id="PS50005">
    <property type="entry name" value="TPR"/>
    <property type="match status" value="1"/>
</dbReference>
<dbReference type="STRING" id="1194090.SAMN05443144_11863"/>
<keyword evidence="4" id="KW-0732">Signal</keyword>
<keyword evidence="1" id="KW-0677">Repeat</keyword>
<dbReference type="PANTHER" id="PTHR44858">
    <property type="entry name" value="TETRATRICOPEPTIDE REPEAT PROTEIN 6"/>
    <property type="match status" value="1"/>
</dbReference>
<organism evidence="5 6">
    <name type="scientific">Fodinibius roseus</name>
    <dbReference type="NCBI Taxonomy" id="1194090"/>
    <lineage>
        <taxon>Bacteria</taxon>
        <taxon>Pseudomonadati</taxon>
        <taxon>Balneolota</taxon>
        <taxon>Balneolia</taxon>
        <taxon>Balneolales</taxon>
        <taxon>Balneolaceae</taxon>
        <taxon>Fodinibius</taxon>
    </lineage>
</organism>
<dbReference type="Gene3D" id="1.25.40.10">
    <property type="entry name" value="Tetratricopeptide repeat domain"/>
    <property type="match status" value="2"/>
</dbReference>
<accession>A0A1M5GXA4</accession>
<dbReference type="PANTHER" id="PTHR44858:SF1">
    <property type="entry name" value="UDP-N-ACETYLGLUCOSAMINE--PEPTIDE N-ACETYLGLUCOSAMINYLTRANSFERASE SPINDLY-RELATED"/>
    <property type="match status" value="1"/>
</dbReference>
<dbReference type="SMART" id="SM00028">
    <property type="entry name" value="TPR"/>
    <property type="match status" value="5"/>
</dbReference>
<gene>
    <name evidence="5" type="ORF">SAMN05443144_11863</name>
</gene>
<name>A0A1M5GXA4_9BACT</name>
<feature type="repeat" description="TPR" evidence="3">
    <location>
        <begin position="12"/>
        <end position="45"/>
    </location>
</feature>